<dbReference type="InterPro" id="IPR000015">
    <property type="entry name" value="Fimb_usher"/>
</dbReference>
<dbReference type="eggNOG" id="COG3188">
    <property type="taxonomic scope" value="Bacteria"/>
</dbReference>
<comment type="caution">
    <text evidence="1">The sequence shown here is derived from an EMBL/GenBank/DDBJ whole genome shotgun (WGS) entry which is preliminary data.</text>
</comment>
<sequence>MLAGLHLYKPKAHADQGTAQATPRVNKDASIDEIYGALFGKAPKEAISLPYPVIISGINQGDVVITPSMGSGETLIDRKEIVDLLLPFLMEEKQAELLESVSQKDVVKAADLTALGMPTEFDNSNLILVVDIPVEFRSVIPLPIQPRIRAALQLNTEKQAKTSAIVNLASGTRYIHNSDYLDTGFAATQVNVQTALNFSNIVLETGVRYSDAADEELALNDTRLTKDLVDRRTRLEAGDLSVPTSALQGNPSLLGLAGFRNFSLQPYEEYRTNPSQQFELQRAAQVMVYINGQFIREIRLLPGRYNLTDLPLQSAAGNDITLEIQYDSGDTDRVVFSAFYDFSLLKKGLSDFAVSIGPTSRIEDGVREYDFDNPAISAFYRKGWTDEFTAGVNLQADTDLINVGGDAFYTSGVGTLGFLAGFSDRNEGTGSAITGLYRWNDTDRQRQLRLDVQARYQSKLYTALGSGTSNIKYDLTARVSRNFSDTMRVQLTAGLRQRHNMDDFEQSHSANLTWRTRYGTLGSLVRYTTAPGEEAEVSAGISFSMRLGPGYAQASHDTRSSSTRASYSSRMDRNVGSFGWDATYARQSNIDDVRAGASYIGNRFEARAEQRLTAATQFDSFGSENITEASIGSALVFADGAFALSRPVYDSFVIFSKNEAVKDVAIAVDPRRNIFEMKPSYSAHSSSLGPAVVPDLNAYYVRTIEVEAPDAPAGTSLGGQALSFLPGYRAGYLVKLGDDRNVAVMSVLVDTSGKPVPFAAGYAVTSDGERHRMFTNGGGRFYIDGLKHGETIKLQFDSPEGATASFEVPDGDIGVIRLPDPVKISPEKPDTPYRVTVRVMDPDGA</sequence>
<proteinExistence type="predicted"/>
<evidence type="ECO:0008006" key="3">
    <source>
        <dbReference type="Google" id="ProtNLM"/>
    </source>
</evidence>
<protein>
    <recommendedName>
        <fullName evidence="3">PapC-like C-terminal domain-containing protein</fullName>
    </recommendedName>
</protein>
<accession>A0A062U189</accession>
<dbReference type="RefSeq" id="WP_034827980.1">
    <property type="nucleotide sequence ID" value="NZ_AWFB01000043.1"/>
</dbReference>
<gene>
    <name evidence="1" type="ORF">HY3_16190</name>
</gene>
<dbReference type="GO" id="GO:0009297">
    <property type="term" value="P:pilus assembly"/>
    <property type="evidence" value="ECO:0007669"/>
    <property type="project" value="InterPro"/>
</dbReference>
<evidence type="ECO:0000313" key="1">
    <source>
        <dbReference type="EMBL" id="RAN31882.1"/>
    </source>
</evidence>
<name>A0A062U189_9PROT</name>
<reference evidence="1 2" key="1">
    <citation type="submission" date="2013-04" db="EMBL/GenBank/DDBJ databases">
        <title>Hyphomonas sp. T24B3 Genome Sequencing.</title>
        <authorList>
            <person name="Lai Q."/>
            <person name="Shao Z."/>
        </authorList>
    </citation>
    <scope>NUCLEOTIDE SEQUENCE [LARGE SCALE GENOMIC DNA]</scope>
    <source>
        <strain evidence="1 2">T24B3</strain>
    </source>
</reference>
<evidence type="ECO:0000313" key="2">
    <source>
        <dbReference type="Proteomes" id="UP000249123"/>
    </source>
</evidence>
<dbReference type="Proteomes" id="UP000249123">
    <property type="component" value="Unassembled WGS sequence"/>
</dbReference>
<dbReference type="GO" id="GO:0009279">
    <property type="term" value="C:cell outer membrane"/>
    <property type="evidence" value="ECO:0007669"/>
    <property type="project" value="TreeGrafter"/>
</dbReference>
<organism evidence="1 2">
    <name type="scientific">Hyphomonas pacifica</name>
    <dbReference type="NCBI Taxonomy" id="1280941"/>
    <lineage>
        <taxon>Bacteria</taxon>
        <taxon>Pseudomonadati</taxon>
        <taxon>Pseudomonadota</taxon>
        <taxon>Alphaproteobacteria</taxon>
        <taxon>Hyphomonadales</taxon>
        <taxon>Hyphomonadaceae</taxon>
        <taxon>Hyphomonas</taxon>
    </lineage>
</organism>
<dbReference type="EMBL" id="AWFB01000043">
    <property type="protein sequence ID" value="RAN31882.1"/>
    <property type="molecule type" value="Genomic_DNA"/>
</dbReference>
<dbReference type="AlphaFoldDB" id="A0A062U189"/>
<dbReference type="PANTHER" id="PTHR30451">
    <property type="entry name" value="OUTER MEMBRANE USHER PROTEIN"/>
    <property type="match status" value="1"/>
</dbReference>
<dbReference type="GO" id="GO:0015473">
    <property type="term" value="F:fimbrial usher porin activity"/>
    <property type="evidence" value="ECO:0007669"/>
    <property type="project" value="InterPro"/>
</dbReference>
<keyword evidence="2" id="KW-1185">Reference proteome</keyword>
<dbReference type="STRING" id="1280941.HY2_15475"/>
<dbReference type="PANTHER" id="PTHR30451:SF5">
    <property type="entry name" value="SLR0019 PROTEIN"/>
    <property type="match status" value="1"/>
</dbReference>